<dbReference type="EMBL" id="SRLO01001173">
    <property type="protein sequence ID" value="TNN40626.1"/>
    <property type="molecule type" value="Genomic_DNA"/>
</dbReference>
<keyword evidence="3" id="KW-1185">Reference proteome</keyword>
<dbReference type="AlphaFoldDB" id="A0A4Z2FHD1"/>
<feature type="region of interest" description="Disordered" evidence="1">
    <location>
        <begin position="16"/>
        <end position="51"/>
    </location>
</feature>
<protein>
    <submittedName>
        <fullName evidence="2">Uncharacterized protein</fullName>
    </submittedName>
</protein>
<feature type="compositionally biased region" description="Polar residues" evidence="1">
    <location>
        <begin position="16"/>
        <end position="28"/>
    </location>
</feature>
<accession>A0A4Z2FHD1</accession>
<gene>
    <name evidence="2" type="ORF">EYF80_049216</name>
</gene>
<sequence length="184" mass="19285">MSLVIIGNEEVNRNATLQAAPSPTTSGVGTVPERSPLSCPPPFCSGSKRTRGRRRTAVQLVAADGHQVDLPVGDVDGNLTDGLSGVGVEEDSFRATDLTCGRTEDQSIALIGYISVVSPSPEHDANGPAAPNEPTTSLRLPLPVCFELAALPSEPSRVQSLEIGLSSREETVLPGESIWTSDLQ</sequence>
<proteinExistence type="predicted"/>
<comment type="caution">
    <text evidence="2">The sequence shown here is derived from an EMBL/GenBank/DDBJ whole genome shotgun (WGS) entry which is preliminary data.</text>
</comment>
<evidence type="ECO:0000256" key="1">
    <source>
        <dbReference type="SAM" id="MobiDB-lite"/>
    </source>
</evidence>
<dbReference type="OrthoDB" id="10250117at2759"/>
<reference evidence="2 3" key="1">
    <citation type="submission" date="2019-03" db="EMBL/GenBank/DDBJ databases">
        <title>First draft genome of Liparis tanakae, snailfish: a comprehensive survey of snailfish specific genes.</title>
        <authorList>
            <person name="Kim W."/>
            <person name="Song I."/>
            <person name="Jeong J.-H."/>
            <person name="Kim D."/>
            <person name="Kim S."/>
            <person name="Ryu S."/>
            <person name="Song J.Y."/>
            <person name="Lee S.K."/>
        </authorList>
    </citation>
    <scope>NUCLEOTIDE SEQUENCE [LARGE SCALE GENOMIC DNA]</scope>
    <source>
        <tissue evidence="2">Muscle</tissue>
    </source>
</reference>
<evidence type="ECO:0000313" key="3">
    <source>
        <dbReference type="Proteomes" id="UP000314294"/>
    </source>
</evidence>
<evidence type="ECO:0000313" key="2">
    <source>
        <dbReference type="EMBL" id="TNN40626.1"/>
    </source>
</evidence>
<organism evidence="2 3">
    <name type="scientific">Liparis tanakae</name>
    <name type="common">Tanaka's snailfish</name>
    <dbReference type="NCBI Taxonomy" id="230148"/>
    <lineage>
        <taxon>Eukaryota</taxon>
        <taxon>Metazoa</taxon>
        <taxon>Chordata</taxon>
        <taxon>Craniata</taxon>
        <taxon>Vertebrata</taxon>
        <taxon>Euteleostomi</taxon>
        <taxon>Actinopterygii</taxon>
        <taxon>Neopterygii</taxon>
        <taxon>Teleostei</taxon>
        <taxon>Neoteleostei</taxon>
        <taxon>Acanthomorphata</taxon>
        <taxon>Eupercaria</taxon>
        <taxon>Perciformes</taxon>
        <taxon>Cottioidei</taxon>
        <taxon>Cottales</taxon>
        <taxon>Liparidae</taxon>
        <taxon>Liparis</taxon>
    </lineage>
</organism>
<name>A0A4Z2FHD1_9TELE</name>
<dbReference type="Proteomes" id="UP000314294">
    <property type="component" value="Unassembled WGS sequence"/>
</dbReference>